<feature type="compositionally biased region" description="Polar residues" evidence="1">
    <location>
        <begin position="22"/>
        <end position="36"/>
    </location>
</feature>
<gene>
    <name evidence="2" type="ORF">POCTA_138.1.T0310267</name>
</gene>
<reference evidence="2" key="1">
    <citation type="submission" date="2021-01" db="EMBL/GenBank/DDBJ databases">
        <authorList>
            <consortium name="Genoscope - CEA"/>
            <person name="William W."/>
        </authorList>
    </citation>
    <scope>NUCLEOTIDE SEQUENCE</scope>
</reference>
<dbReference type="EMBL" id="CAJJDP010000031">
    <property type="protein sequence ID" value="CAD8156053.1"/>
    <property type="molecule type" value="Genomic_DNA"/>
</dbReference>
<evidence type="ECO:0000256" key="1">
    <source>
        <dbReference type="SAM" id="MobiDB-lite"/>
    </source>
</evidence>
<accession>A0A8S1TVK2</accession>
<organism evidence="2 3">
    <name type="scientific">Paramecium octaurelia</name>
    <dbReference type="NCBI Taxonomy" id="43137"/>
    <lineage>
        <taxon>Eukaryota</taxon>
        <taxon>Sar</taxon>
        <taxon>Alveolata</taxon>
        <taxon>Ciliophora</taxon>
        <taxon>Intramacronucleata</taxon>
        <taxon>Oligohymenophorea</taxon>
        <taxon>Peniculida</taxon>
        <taxon>Parameciidae</taxon>
        <taxon>Paramecium</taxon>
    </lineage>
</organism>
<dbReference type="Proteomes" id="UP000683925">
    <property type="component" value="Unassembled WGS sequence"/>
</dbReference>
<dbReference type="OMA" id="TNFRIKT"/>
<dbReference type="AlphaFoldDB" id="A0A8S1TVK2"/>
<sequence>MEELGMRPETSKCSRMEKRRLVSQSHQRQESSQAPRINGITLQQYFRGSNFRVLEINEDEWDNHQVGQPRAPPLQNTNFRIKTDKKINNKKLLERSPAQNLTTSKDFNQRKINRPHITSNEFFQNEDELRKTRIELKYGRMKEDVINRFGNPDQDLINKYAEKFNINREPPKLTLAPRELYAKIK</sequence>
<evidence type="ECO:0000313" key="3">
    <source>
        <dbReference type="Proteomes" id="UP000683925"/>
    </source>
</evidence>
<protein>
    <submittedName>
        <fullName evidence="2">Uncharacterized protein</fullName>
    </submittedName>
</protein>
<feature type="region of interest" description="Disordered" evidence="1">
    <location>
        <begin position="1"/>
        <end position="36"/>
    </location>
</feature>
<comment type="caution">
    <text evidence="2">The sequence shown here is derived from an EMBL/GenBank/DDBJ whole genome shotgun (WGS) entry which is preliminary data.</text>
</comment>
<name>A0A8S1TVK2_PAROT</name>
<feature type="compositionally biased region" description="Basic and acidic residues" evidence="1">
    <location>
        <begin position="1"/>
        <end position="20"/>
    </location>
</feature>
<dbReference type="OrthoDB" id="284847at2759"/>
<proteinExistence type="predicted"/>
<keyword evidence="3" id="KW-1185">Reference proteome</keyword>
<evidence type="ECO:0000313" key="2">
    <source>
        <dbReference type="EMBL" id="CAD8156053.1"/>
    </source>
</evidence>